<dbReference type="PANTHER" id="PTHR44757:SF2">
    <property type="entry name" value="BIOFILM ARCHITECTURE MAINTENANCE PROTEIN MBAA"/>
    <property type="match status" value="1"/>
</dbReference>
<dbReference type="InterPro" id="IPR035965">
    <property type="entry name" value="PAS-like_dom_sf"/>
</dbReference>
<feature type="domain" description="GGDEF" evidence="5">
    <location>
        <begin position="332"/>
        <end position="464"/>
    </location>
</feature>
<feature type="transmembrane region" description="Helical" evidence="1">
    <location>
        <begin position="6"/>
        <end position="24"/>
    </location>
</feature>
<dbReference type="InterPro" id="IPR043128">
    <property type="entry name" value="Rev_trsase/Diguanyl_cyclase"/>
</dbReference>
<comment type="caution">
    <text evidence="6">The sequence shown here is derived from an EMBL/GenBank/DDBJ whole genome shotgun (WGS) entry which is preliminary data.</text>
</comment>
<organism evidence="6 7">
    <name type="scientific">Ectobacillus ponti</name>
    <dbReference type="NCBI Taxonomy" id="2961894"/>
    <lineage>
        <taxon>Bacteria</taxon>
        <taxon>Bacillati</taxon>
        <taxon>Bacillota</taxon>
        <taxon>Bacilli</taxon>
        <taxon>Bacillales</taxon>
        <taxon>Bacillaceae</taxon>
        <taxon>Ectobacillus</taxon>
    </lineage>
</organism>
<evidence type="ECO:0000259" key="3">
    <source>
        <dbReference type="PROSITE" id="PS50113"/>
    </source>
</evidence>
<dbReference type="InterPro" id="IPR001633">
    <property type="entry name" value="EAL_dom"/>
</dbReference>
<evidence type="ECO:0000259" key="4">
    <source>
        <dbReference type="PROSITE" id="PS50883"/>
    </source>
</evidence>
<dbReference type="CDD" id="cd01948">
    <property type="entry name" value="EAL"/>
    <property type="match status" value="1"/>
</dbReference>
<feature type="domain" description="PAC" evidence="3">
    <location>
        <begin position="249"/>
        <end position="300"/>
    </location>
</feature>
<keyword evidence="7" id="KW-1185">Reference proteome</keyword>
<keyword evidence="1" id="KW-1133">Transmembrane helix</keyword>
<dbReference type="SMART" id="SM00091">
    <property type="entry name" value="PAS"/>
    <property type="match status" value="1"/>
</dbReference>
<dbReference type="CDD" id="cd01949">
    <property type="entry name" value="GGDEF"/>
    <property type="match status" value="1"/>
</dbReference>
<dbReference type="PANTHER" id="PTHR44757">
    <property type="entry name" value="DIGUANYLATE CYCLASE DGCP"/>
    <property type="match status" value="1"/>
</dbReference>
<evidence type="ECO:0000313" key="7">
    <source>
        <dbReference type="Proteomes" id="UP001156102"/>
    </source>
</evidence>
<dbReference type="SMART" id="SM00267">
    <property type="entry name" value="GGDEF"/>
    <property type="match status" value="1"/>
</dbReference>
<evidence type="ECO:0000259" key="5">
    <source>
        <dbReference type="PROSITE" id="PS50887"/>
    </source>
</evidence>
<dbReference type="PROSITE" id="PS50112">
    <property type="entry name" value="PAS"/>
    <property type="match status" value="1"/>
</dbReference>
<dbReference type="FunFam" id="3.30.70.270:FF:000001">
    <property type="entry name" value="Diguanylate cyclase domain protein"/>
    <property type="match status" value="1"/>
</dbReference>
<keyword evidence="1" id="KW-0472">Membrane</keyword>
<dbReference type="Gene3D" id="3.30.70.270">
    <property type="match status" value="1"/>
</dbReference>
<dbReference type="NCBIfam" id="TIGR00254">
    <property type="entry name" value="GGDEF"/>
    <property type="match status" value="1"/>
</dbReference>
<dbReference type="EMBL" id="JANCLT010000018">
    <property type="protein sequence ID" value="MCP8971044.1"/>
    <property type="molecule type" value="Genomic_DNA"/>
</dbReference>
<dbReference type="Pfam" id="PF00990">
    <property type="entry name" value="GGDEF"/>
    <property type="match status" value="1"/>
</dbReference>
<dbReference type="Pfam" id="PF00563">
    <property type="entry name" value="EAL"/>
    <property type="match status" value="1"/>
</dbReference>
<dbReference type="FunFam" id="3.20.20.450:FF:000001">
    <property type="entry name" value="Cyclic di-GMP phosphodiesterase yahA"/>
    <property type="match status" value="1"/>
</dbReference>
<dbReference type="PROSITE" id="PS50887">
    <property type="entry name" value="GGDEF"/>
    <property type="match status" value="1"/>
</dbReference>
<dbReference type="PROSITE" id="PS50113">
    <property type="entry name" value="PAC"/>
    <property type="match status" value="1"/>
</dbReference>
<feature type="transmembrane region" description="Helical" evidence="1">
    <location>
        <begin position="142"/>
        <end position="162"/>
    </location>
</feature>
<dbReference type="Proteomes" id="UP001156102">
    <property type="component" value="Unassembled WGS sequence"/>
</dbReference>
<dbReference type="RefSeq" id="WP_254760972.1">
    <property type="nucleotide sequence ID" value="NZ_JANCLT010000018.1"/>
</dbReference>
<dbReference type="InterPro" id="IPR035919">
    <property type="entry name" value="EAL_sf"/>
</dbReference>
<reference evidence="6" key="1">
    <citation type="submission" date="2022-07" db="EMBL/GenBank/DDBJ databases">
        <authorList>
            <person name="Li W.-J."/>
            <person name="Deng Q.-Q."/>
        </authorList>
    </citation>
    <scope>NUCLEOTIDE SEQUENCE</scope>
    <source>
        <strain evidence="6">SYSU M60031</strain>
    </source>
</reference>
<dbReference type="SUPFAM" id="SSF55073">
    <property type="entry name" value="Nucleotide cyclase"/>
    <property type="match status" value="1"/>
</dbReference>
<evidence type="ECO:0000313" key="6">
    <source>
        <dbReference type="EMBL" id="MCP8971044.1"/>
    </source>
</evidence>
<dbReference type="SUPFAM" id="SSF55785">
    <property type="entry name" value="PYP-like sensor domain (PAS domain)"/>
    <property type="match status" value="1"/>
</dbReference>
<dbReference type="InterPro" id="IPR000160">
    <property type="entry name" value="GGDEF_dom"/>
</dbReference>
<accession>A0AA41XCX6</accession>
<keyword evidence="1" id="KW-0812">Transmembrane</keyword>
<gene>
    <name evidence="6" type="ORF">NK662_21205</name>
</gene>
<dbReference type="InterPro" id="IPR052155">
    <property type="entry name" value="Biofilm_reg_signaling"/>
</dbReference>
<dbReference type="SMART" id="SM00052">
    <property type="entry name" value="EAL"/>
    <property type="match status" value="1"/>
</dbReference>
<dbReference type="InterPro" id="IPR029787">
    <property type="entry name" value="Nucleotide_cyclase"/>
</dbReference>
<dbReference type="Gene3D" id="3.30.450.20">
    <property type="entry name" value="PAS domain"/>
    <property type="match status" value="1"/>
</dbReference>
<dbReference type="SUPFAM" id="SSF141868">
    <property type="entry name" value="EAL domain-like"/>
    <property type="match status" value="1"/>
</dbReference>
<dbReference type="Pfam" id="PF08448">
    <property type="entry name" value="PAS_4"/>
    <property type="match status" value="1"/>
</dbReference>
<dbReference type="PROSITE" id="PS50883">
    <property type="entry name" value="EAL"/>
    <property type="match status" value="1"/>
</dbReference>
<dbReference type="AlphaFoldDB" id="A0AA41XCX6"/>
<feature type="domain" description="EAL" evidence="4">
    <location>
        <begin position="473"/>
        <end position="727"/>
    </location>
</feature>
<name>A0AA41XCX6_9BACI</name>
<protein>
    <submittedName>
        <fullName evidence="6">EAL domain-containing protein</fullName>
    </submittedName>
</protein>
<sequence length="748" mass="83935">MDFPDVCFVMLSSLIGAYLILRVVNASSVSRTPMCYLLGSLVVTIGTMGILLSTSYLFFTEPLHIRPIRLAMALMLTSGYYLASIRYTLQLSNEKDEQKLEQWKIWGAITGGISYAGLPIIYFHSVADLQNPFPGASADSIFLPYLLELVFVSVLGLVPSFFSDQKIREKDHLLAENQSNYDLVFQDQPNPAFLVNTAGQFLAMNTQAENLLSANKEKLLHQTFFSLLQQEEREIASHYFQIALDGSSTSWKMHVQSKHGSGYELDVTAIPVFDHQLVSAVLAIVKDVTEEKQRERLIEQYAYEDDLTGLPNRRSFLKHLQDVHQAAEAEGQSYALFFLDMDRFKHLNDSFGHSFGDKIIREFAARIQGCLSPQHLLFRLGGDEFTILIPDAAKEELEALARLIIQRMNRPFQADGIESYVTASIGIAIYPVDGTAPEQMMSRADASMYQAKGNGKNTFRFYSQEVHEAADWRMKLEGDLRRGIEEGQLVLHYQPKYNIMTNTVTSAEALVRWNHPVYGMIPPNQFIGVAEETGLIVPLERWVIRQACEDMAGICQEGLGLCHVAVNLSQVHFHQEDLVDYIQQACEETGFSPSGLEIEVTESTMMNNQEVVVSKLCSLRELGIQVSMDDFGTGYSSLSSLKTLPINCLKIDRSFIQDVLQDESSEAIVSLIISMAEHLNLNVIAEGVETEQQVELLRQLECREVQGYFYSKPLPLEQLIAFLQRSAGAHSLAALLKEEGHHEAHSVG</sequence>
<feature type="domain" description="PAS" evidence="2">
    <location>
        <begin position="177"/>
        <end position="247"/>
    </location>
</feature>
<evidence type="ECO:0000259" key="2">
    <source>
        <dbReference type="PROSITE" id="PS50112"/>
    </source>
</evidence>
<dbReference type="InterPro" id="IPR000014">
    <property type="entry name" value="PAS"/>
</dbReference>
<dbReference type="NCBIfam" id="TIGR00229">
    <property type="entry name" value="sensory_box"/>
    <property type="match status" value="1"/>
</dbReference>
<dbReference type="Gene3D" id="3.20.20.450">
    <property type="entry name" value="EAL domain"/>
    <property type="match status" value="1"/>
</dbReference>
<proteinExistence type="predicted"/>
<feature type="transmembrane region" description="Helical" evidence="1">
    <location>
        <begin position="65"/>
        <end position="83"/>
    </location>
</feature>
<dbReference type="InterPro" id="IPR000700">
    <property type="entry name" value="PAS-assoc_C"/>
</dbReference>
<dbReference type="InterPro" id="IPR013656">
    <property type="entry name" value="PAS_4"/>
</dbReference>
<feature type="transmembrane region" description="Helical" evidence="1">
    <location>
        <begin position="103"/>
        <end position="122"/>
    </location>
</feature>
<evidence type="ECO:0000256" key="1">
    <source>
        <dbReference type="SAM" id="Phobius"/>
    </source>
</evidence>
<feature type="transmembrane region" description="Helical" evidence="1">
    <location>
        <begin position="36"/>
        <end position="59"/>
    </location>
</feature>